<sequence>MGTANAVEMIREGRQFVSLLDHVNALDPDRAFNDWHNGQLQSLHDEYRDLYHKQRQLLDTGVFFQQLAAELARLPAVRELFVTDTYFFSGMEYIAHGSDDERPCQVMMKPEQDIWAGIRRVALRPQTGRDLSARGKPGNWQHNIGADNRFMAALTGVVRCIGTQLKGLVIAVSHLAAQDGRVFPTPEEQQQFSSGMLQLERFRLDFTPGSDPGVDTMELLTEFLSACLGEIPRLRDLDLRICNNGEEQLFLDLRADLGVIMGTRRHGRLESIHLSGALDIPFSTLESLLSHTSVPMSFICLDQVRLLRGTWKAALDLLRGVDCKWKALVYPWGAEHERMSGDNYVKVFVGVEQGVLSEWDPGRSSAAGYYIKRRRGKNPIQAIEDGDFDEIYGGDDNDSDPEGSLEANRGW</sequence>
<feature type="region of interest" description="Disordered" evidence="1">
    <location>
        <begin position="392"/>
        <end position="411"/>
    </location>
</feature>
<dbReference type="EMBL" id="JAULSV010000004">
    <property type="protein sequence ID" value="KAK0646013.1"/>
    <property type="molecule type" value="Genomic_DNA"/>
</dbReference>
<comment type="caution">
    <text evidence="2">The sequence shown here is derived from an EMBL/GenBank/DDBJ whole genome shotgun (WGS) entry which is preliminary data.</text>
</comment>
<name>A0AA40CQM4_9PEZI</name>
<gene>
    <name evidence="2" type="ORF">B0T16DRAFT_151088</name>
</gene>
<dbReference type="AlphaFoldDB" id="A0AA40CQM4"/>
<organism evidence="2 3">
    <name type="scientific">Cercophora newfieldiana</name>
    <dbReference type="NCBI Taxonomy" id="92897"/>
    <lineage>
        <taxon>Eukaryota</taxon>
        <taxon>Fungi</taxon>
        <taxon>Dikarya</taxon>
        <taxon>Ascomycota</taxon>
        <taxon>Pezizomycotina</taxon>
        <taxon>Sordariomycetes</taxon>
        <taxon>Sordariomycetidae</taxon>
        <taxon>Sordariales</taxon>
        <taxon>Lasiosphaeriaceae</taxon>
        <taxon>Cercophora</taxon>
    </lineage>
</organism>
<proteinExistence type="predicted"/>
<evidence type="ECO:0000313" key="2">
    <source>
        <dbReference type="EMBL" id="KAK0646013.1"/>
    </source>
</evidence>
<evidence type="ECO:0000313" key="3">
    <source>
        <dbReference type="Proteomes" id="UP001174936"/>
    </source>
</evidence>
<dbReference type="Proteomes" id="UP001174936">
    <property type="component" value="Unassembled WGS sequence"/>
</dbReference>
<feature type="compositionally biased region" description="Acidic residues" evidence="1">
    <location>
        <begin position="392"/>
        <end position="403"/>
    </location>
</feature>
<reference evidence="2" key="1">
    <citation type="submission" date="2023-06" db="EMBL/GenBank/DDBJ databases">
        <title>Genome-scale phylogeny and comparative genomics of the fungal order Sordariales.</title>
        <authorList>
            <consortium name="Lawrence Berkeley National Laboratory"/>
            <person name="Hensen N."/>
            <person name="Bonometti L."/>
            <person name="Westerberg I."/>
            <person name="Brannstrom I.O."/>
            <person name="Guillou S."/>
            <person name="Cros-Aarteil S."/>
            <person name="Calhoun S."/>
            <person name="Haridas S."/>
            <person name="Kuo A."/>
            <person name="Mondo S."/>
            <person name="Pangilinan J."/>
            <person name="Riley R."/>
            <person name="Labutti K."/>
            <person name="Andreopoulos B."/>
            <person name="Lipzen A."/>
            <person name="Chen C."/>
            <person name="Yanf M."/>
            <person name="Daum C."/>
            <person name="Ng V."/>
            <person name="Clum A."/>
            <person name="Steindorff A."/>
            <person name="Ohm R."/>
            <person name="Martin F."/>
            <person name="Silar P."/>
            <person name="Natvig D."/>
            <person name="Lalanne C."/>
            <person name="Gautier V."/>
            <person name="Ament-Velasquez S.L."/>
            <person name="Kruys A."/>
            <person name="Hutchinson M.I."/>
            <person name="Powell A.J."/>
            <person name="Barry K."/>
            <person name="Miller A.N."/>
            <person name="Grigoriev I.V."/>
            <person name="Debuchy R."/>
            <person name="Gladieux P."/>
            <person name="Thoren M.H."/>
            <person name="Johannesson H."/>
        </authorList>
    </citation>
    <scope>NUCLEOTIDE SEQUENCE</scope>
    <source>
        <strain evidence="2">SMH2532-1</strain>
    </source>
</reference>
<evidence type="ECO:0000256" key="1">
    <source>
        <dbReference type="SAM" id="MobiDB-lite"/>
    </source>
</evidence>
<protein>
    <submittedName>
        <fullName evidence="2">Uncharacterized protein</fullName>
    </submittedName>
</protein>
<keyword evidence="3" id="KW-1185">Reference proteome</keyword>
<accession>A0AA40CQM4</accession>